<comment type="caution">
    <text evidence="3">The sequence shown here is derived from an EMBL/GenBank/DDBJ whole genome shotgun (WGS) entry which is preliminary data.</text>
</comment>
<feature type="compositionally biased region" description="Basic residues" evidence="1">
    <location>
        <begin position="143"/>
        <end position="154"/>
    </location>
</feature>
<reference evidence="3 4" key="1">
    <citation type="submission" date="2018-08" db="EMBL/GenBank/DDBJ databases">
        <title>Sequencing the genomes of 1000 actinobacteria strains.</title>
        <authorList>
            <person name="Klenk H.-P."/>
        </authorList>
    </citation>
    <scope>NUCLEOTIDE SEQUENCE [LARGE SCALE GENOMIC DNA]</scope>
    <source>
        <strain evidence="3 4">DSM 44099</strain>
    </source>
</reference>
<evidence type="ECO:0000256" key="2">
    <source>
        <dbReference type="SAM" id="Phobius"/>
    </source>
</evidence>
<keyword evidence="4" id="KW-1185">Reference proteome</keyword>
<feature type="transmembrane region" description="Helical" evidence="2">
    <location>
        <begin position="6"/>
        <end position="27"/>
    </location>
</feature>
<keyword evidence="2" id="KW-1133">Transmembrane helix</keyword>
<sequence length="154" mass="16258">MDGGEVAWLVVAGAFLMLVLVLAVPILRLRKTIDAATNAINDLNDRTAPILANANTTIEGVNVALSQVHTSLDGVNIQLAKIDTMTGHAQNVTANVANLATVVSAAAANPLVKVAAFGYGVRRAAAARRHAEDEREVRTTLKQQRRAAKKAATR</sequence>
<accession>A0A3D9ZY30</accession>
<protein>
    <submittedName>
        <fullName evidence="3">Uncharacterized protein DUF948</fullName>
    </submittedName>
</protein>
<evidence type="ECO:0000313" key="3">
    <source>
        <dbReference type="EMBL" id="REF98730.1"/>
    </source>
</evidence>
<name>A0A3D9ZY30_9ACTN</name>
<dbReference type="EMBL" id="QUMQ01000001">
    <property type="protein sequence ID" value="REF98730.1"/>
    <property type="molecule type" value="Genomic_DNA"/>
</dbReference>
<feature type="region of interest" description="Disordered" evidence="1">
    <location>
        <begin position="129"/>
        <end position="154"/>
    </location>
</feature>
<proteinExistence type="predicted"/>
<dbReference type="OrthoDB" id="5187147at2"/>
<dbReference type="AlphaFoldDB" id="A0A3D9ZY30"/>
<evidence type="ECO:0000256" key="1">
    <source>
        <dbReference type="SAM" id="MobiDB-lite"/>
    </source>
</evidence>
<evidence type="ECO:0000313" key="4">
    <source>
        <dbReference type="Proteomes" id="UP000256913"/>
    </source>
</evidence>
<keyword evidence="2" id="KW-0812">Transmembrane</keyword>
<feature type="compositionally biased region" description="Basic and acidic residues" evidence="1">
    <location>
        <begin position="129"/>
        <end position="139"/>
    </location>
</feature>
<dbReference type="Pfam" id="PF06103">
    <property type="entry name" value="DUF948"/>
    <property type="match status" value="1"/>
</dbReference>
<keyword evidence="2" id="KW-0472">Membrane</keyword>
<organism evidence="3 4">
    <name type="scientific">Asanoa ferruginea</name>
    <dbReference type="NCBI Taxonomy" id="53367"/>
    <lineage>
        <taxon>Bacteria</taxon>
        <taxon>Bacillati</taxon>
        <taxon>Actinomycetota</taxon>
        <taxon>Actinomycetes</taxon>
        <taxon>Micromonosporales</taxon>
        <taxon>Micromonosporaceae</taxon>
        <taxon>Asanoa</taxon>
    </lineage>
</organism>
<dbReference type="Proteomes" id="UP000256913">
    <property type="component" value="Unassembled WGS sequence"/>
</dbReference>
<gene>
    <name evidence="3" type="ORF">DFJ67_4748</name>
</gene>
<dbReference type="InterPro" id="IPR009293">
    <property type="entry name" value="UPF0478"/>
</dbReference>
<dbReference type="RefSeq" id="WP_116069978.1">
    <property type="nucleotide sequence ID" value="NZ_BONB01000138.1"/>
</dbReference>